<keyword evidence="4" id="KW-1185">Reference proteome</keyword>
<protein>
    <recommendedName>
        <fullName evidence="2">Inner membrane protein YgaP-like transmembrane domain-containing protein</fullName>
    </recommendedName>
</protein>
<name>A0A0N7JHR1_9CAUL</name>
<sequence>MLSVNKNLGSADRALRAITAFALFIAAFIAPVPLMVSVGFALTGAYMIGTALVGTCLGYKLIGVSTCPVKQRTKQLSEK</sequence>
<dbReference type="AlphaFoldDB" id="A0A0N7JHR1"/>
<reference evidence="3 4" key="1">
    <citation type="submission" date="2015-10" db="EMBL/GenBank/DDBJ databases">
        <title>Conservation of the essential genome among Caulobacter and Brevundimonas species.</title>
        <authorList>
            <person name="Scott D."/>
            <person name="Ely B."/>
        </authorList>
    </citation>
    <scope>NUCLEOTIDE SEQUENCE [LARGE SCALE GENOMIC DNA]</scope>
    <source>
        <strain evidence="3 4">CB4</strain>
    </source>
</reference>
<dbReference type="Pfam" id="PF11127">
    <property type="entry name" value="YgaP-like_TM"/>
    <property type="match status" value="1"/>
</dbReference>
<dbReference type="RefSeq" id="WP_062148057.1">
    <property type="nucleotide sequence ID" value="NZ_CP013002.1"/>
</dbReference>
<evidence type="ECO:0000313" key="3">
    <source>
        <dbReference type="EMBL" id="ALL14098.1"/>
    </source>
</evidence>
<feature type="domain" description="Inner membrane protein YgaP-like transmembrane" evidence="2">
    <location>
        <begin position="5"/>
        <end position="69"/>
    </location>
</feature>
<keyword evidence="1" id="KW-0472">Membrane</keyword>
<accession>A0A0N7JHR1</accession>
<evidence type="ECO:0000259" key="2">
    <source>
        <dbReference type="Pfam" id="PF11127"/>
    </source>
</evidence>
<dbReference type="Proteomes" id="UP000056905">
    <property type="component" value="Chromosome"/>
</dbReference>
<evidence type="ECO:0000256" key="1">
    <source>
        <dbReference type="SAM" id="Phobius"/>
    </source>
</evidence>
<dbReference type="EMBL" id="CP013002">
    <property type="protein sequence ID" value="ALL14098.1"/>
    <property type="molecule type" value="Genomic_DNA"/>
</dbReference>
<gene>
    <name evidence="3" type="ORF">AQ619_12530</name>
</gene>
<proteinExistence type="predicted"/>
<dbReference type="KEGG" id="chq:AQ619_12530"/>
<keyword evidence="1" id="KW-0812">Transmembrane</keyword>
<keyword evidence="1" id="KW-1133">Transmembrane helix</keyword>
<evidence type="ECO:0000313" key="4">
    <source>
        <dbReference type="Proteomes" id="UP000056905"/>
    </source>
</evidence>
<organism evidence="3 4">
    <name type="scientific">Caulobacter henricii</name>
    <dbReference type="NCBI Taxonomy" id="69395"/>
    <lineage>
        <taxon>Bacteria</taxon>
        <taxon>Pseudomonadati</taxon>
        <taxon>Pseudomonadota</taxon>
        <taxon>Alphaproteobacteria</taxon>
        <taxon>Caulobacterales</taxon>
        <taxon>Caulobacteraceae</taxon>
        <taxon>Caulobacter</taxon>
    </lineage>
</organism>
<feature type="transmembrane region" description="Helical" evidence="1">
    <location>
        <begin position="40"/>
        <end position="62"/>
    </location>
</feature>
<dbReference type="InterPro" id="IPR021309">
    <property type="entry name" value="YgaP-like_TM"/>
</dbReference>
<feature type="transmembrane region" description="Helical" evidence="1">
    <location>
        <begin position="14"/>
        <end position="34"/>
    </location>
</feature>